<dbReference type="Gene3D" id="2.40.33.20">
    <property type="entry name" value="PK beta-barrel domain-like"/>
    <property type="match status" value="1"/>
</dbReference>
<dbReference type="RefSeq" id="WP_055112753.1">
    <property type="nucleotide sequence ID" value="NZ_CXWA01000005.1"/>
</dbReference>
<accession>A0A0M6ZC85</accession>
<dbReference type="GO" id="GO:0030170">
    <property type="term" value="F:pyridoxal phosphate binding"/>
    <property type="evidence" value="ECO:0007669"/>
    <property type="project" value="InterPro"/>
</dbReference>
<feature type="domain" description="MOSC" evidence="1">
    <location>
        <begin position="38"/>
        <end position="195"/>
    </location>
</feature>
<evidence type="ECO:0000313" key="3">
    <source>
        <dbReference type="Proteomes" id="UP000049983"/>
    </source>
</evidence>
<dbReference type="PROSITE" id="PS51340">
    <property type="entry name" value="MOSC"/>
    <property type="match status" value="1"/>
</dbReference>
<dbReference type="EMBL" id="CXWC01000011">
    <property type="protein sequence ID" value="CTQ74134.1"/>
    <property type="molecule type" value="Genomic_DNA"/>
</dbReference>
<dbReference type="AlphaFoldDB" id="A0A0M6ZC85"/>
<dbReference type="Proteomes" id="UP000049983">
    <property type="component" value="Unassembled WGS sequence"/>
</dbReference>
<organism evidence="2 3">
    <name type="scientific">Roseibium album</name>
    <dbReference type="NCBI Taxonomy" id="311410"/>
    <lineage>
        <taxon>Bacteria</taxon>
        <taxon>Pseudomonadati</taxon>
        <taxon>Pseudomonadota</taxon>
        <taxon>Alphaproteobacteria</taxon>
        <taxon>Hyphomicrobiales</taxon>
        <taxon>Stappiaceae</taxon>
        <taxon>Roseibium</taxon>
    </lineage>
</organism>
<protein>
    <submittedName>
        <fullName evidence="2">Putative metal-sulfur cluster biosynthesis proteins YuaD</fullName>
    </submittedName>
</protein>
<dbReference type="PANTHER" id="PTHR36930:SF1">
    <property type="entry name" value="MOSC DOMAIN-CONTAINING PROTEIN"/>
    <property type="match status" value="1"/>
</dbReference>
<proteinExistence type="predicted"/>
<dbReference type="InterPro" id="IPR005302">
    <property type="entry name" value="MoCF_Sase_C"/>
</dbReference>
<reference evidence="3" key="1">
    <citation type="submission" date="2015-07" db="EMBL/GenBank/DDBJ databases">
        <authorList>
            <person name="Rodrigo-Torres Lidia"/>
            <person name="Arahal R.David."/>
        </authorList>
    </citation>
    <scope>NUCLEOTIDE SEQUENCE [LARGE SCALE GENOMIC DNA]</scope>
    <source>
        <strain evidence="3">CECT 5096</strain>
    </source>
</reference>
<name>A0A0M6ZC85_9HYPH</name>
<dbReference type="SUPFAM" id="SSF50800">
    <property type="entry name" value="PK beta-barrel domain-like"/>
    <property type="match status" value="1"/>
</dbReference>
<dbReference type="GeneID" id="97671251"/>
<keyword evidence="3" id="KW-1185">Reference proteome</keyword>
<sequence length="205" mass="22855">MTDQASLLQEEIRITPKFRVAGRVEGLFRTEAPEDFQTVAVESLELTFEGIPGDRHAGMTRKSGGREPWYPRGTEMCNERQVSILSGVELSRIADLMELDEIRPEWIGGNFMLSGIANLTRLPPRTRLVFESGTVIRIDGDNLPCRFAGEAIASNYPDREGLDLLFPQKARGLRGLVGYIEKPGVIAPGEAVTAHISEQWIYPRD</sequence>
<gene>
    <name evidence="2" type="primary">yuaD</name>
    <name evidence="2" type="ORF">LA5096_03928</name>
</gene>
<dbReference type="InterPro" id="IPR011037">
    <property type="entry name" value="Pyrv_Knase-like_insert_dom_sf"/>
</dbReference>
<dbReference type="GO" id="GO:0003824">
    <property type="term" value="F:catalytic activity"/>
    <property type="evidence" value="ECO:0007669"/>
    <property type="project" value="InterPro"/>
</dbReference>
<dbReference type="InterPro" id="IPR052716">
    <property type="entry name" value="MOSC_domain"/>
</dbReference>
<dbReference type="GO" id="GO:0030151">
    <property type="term" value="F:molybdenum ion binding"/>
    <property type="evidence" value="ECO:0007669"/>
    <property type="project" value="InterPro"/>
</dbReference>
<dbReference type="STRING" id="311410.LA5095_00788"/>
<dbReference type="Pfam" id="PF03473">
    <property type="entry name" value="MOSC"/>
    <property type="match status" value="1"/>
</dbReference>
<evidence type="ECO:0000259" key="1">
    <source>
        <dbReference type="PROSITE" id="PS51340"/>
    </source>
</evidence>
<dbReference type="PANTHER" id="PTHR36930">
    <property type="entry name" value="METAL-SULFUR CLUSTER BIOSYNTHESIS PROTEINS YUAD-RELATED"/>
    <property type="match status" value="1"/>
</dbReference>
<dbReference type="OrthoDB" id="9808413at2"/>
<evidence type="ECO:0000313" key="2">
    <source>
        <dbReference type="EMBL" id="CTQ74134.1"/>
    </source>
</evidence>